<comment type="caution">
    <text evidence="4">The sequence shown here is derived from an EMBL/GenBank/DDBJ whole genome shotgun (WGS) entry which is preliminary data.</text>
</comment>
<dbReference type="InterPro" id="IPR022435">
    <property type="entry name" value="Surface-anchored_actinobac"/>
</dbReference>
<keyword evidence="5" id="KW-1185">Reference proteome</keyword>
<keyword evidence="2" id="KW-0812">Transmembrane</keyword>
<feature type="region of interest" description="Disordered" evidence="1">
    <location>
        <begin position="402"/>
        <end position="427"/>
    </location>
</feature>
<sequence>MTPTRTGALLGVAAALLMTAPVAIAEPTPTTPPDVPTADAVLDVDAGRLALDGPPDALAVTAEAERVELSWDTTAIEPGAVFGDRVELRTSLANASAVEAPHGNPVTVPVAASGTLSVDVPAPGEHLLRVEAAAHALDGRPLAVERDYRLVVTEKARPEVGRPEVERPEAERPEVERPEAELPEVATEFRALPQLPAVATPQPQVAAAQQPPTATGRVTLDRGHVDAVALRLLPDGLHVQVKDGTATGVTTWREPADVEFRVTAAARTELPAQPALSFLGGAGKQVFLLPQTQRADLLWTGWNTEELRPAEVSGPVTWTLTAVDGPGAFGLFTTGSFGAPEIIFNNTDGLPDTLSVPLGTHAHANWVFAEPGRYQLTFAVTAPGTVGTLTDTETLTFVVGDGAPVPPQQPDDTGRQTGTPNRLASTGPAALPATAGLALVLVVTGAAALVLARRRPAKENP</sequence>
<name>A0A7W9HFE4_9PSEU</name>
<keyword evidence="2" id="KW-1133">Transmembrane helix</keyword>
<keyword evidence="2" id="KW-0472">Membrane</keyword>
<dbReference type="NCBIfam" id="TIGR03769">
    <property type="entry name" value="P_ac_wall_RPT"/>
    <property type="match status" value="1"/>
</dbReference>
<keyword evidence="3" id="KW-0732">Signal</keyword>
<accession>A0A7W9HFE4</accession>
<dbReference type="EMBL" id="JACHMO010000001">
    <property type="protein sequence ID" value="MBB5800994.1"/>
    <property type="molecule type" value="Genomic_DNA"/>
</dbReference>
<dbReference type="Proteomes" id="UP000552097">
    <property type="component" value="Unassembled WGS sequence"/>
</dbReference>
<proteinExistence type="predicted"/>
<dbReference type="RefSeq" id="WP_184916264.1">
    <property type="nucleotide sequence ID" value="NZ_JACHMO010000001.1"/>
</dbReference>
<gene>
    <name evidence="4" type="ORF">F4560_000762</name>
</gene>
<evidence type="ECO:0000313" key="5">
    <source>
        <dbReference type="Proteomes" id="UP000552097"/>
    </source>
</evidence>
<feature type="transmembrane region" description="Helical" evidence="2">
    <location>
        <begin position="429"/>
        <end position="452"/>
    </location>
</feature>
<feature type="signal peptide" evidence="3">
    <location>
        <begin position="1"/>
        <end position="25"/>
    </location>
</feature>
<feature type="chain" id="PRO_5030945958" evidence="3">
    <location>
        <begin position="26"/>
        <end position="461"/>
    </location>
</feature>
<evidence type="ECO:0000256" key="1">
    <source>
        <dbReference type="SAM" id="MobiDB-lite"/>
    </source>
</evidence>
<evidence type="ECO:0000256" key="2">
    <source>
        <dbReference type="SAM" id="Phobius"/>
    </source>
</evidence>
<organism evidence="4 5">
    <name type="scientific">Saccharothrix ecbatanensis</name>
    <dbReference type="NCBI Taxonomy" id="1105145"/>
    <lineage>
        <taxon>Bacteria</taxon>
        <taxon>Bacillati</taxon>
        <taxon>Actinomycetota</taxon>
        <taxon>Actinomycetes</taxon>
        <taxon>Pseudonocardiales</taxon>
        <taxon>Pseudonocardiaceae</taxon>
        <taxon>Saccharothrix</taxon>
    </lineage>
</organism>
<evidence type="ECO:0000313" key="4">
    <source>
        <dbReference type="EMBL" id="MBB5800994.1"/>
    </source>
</evidence>
<reference evidence="4 5" key="1">
    <citation type="submission" date="2020-08" db="EMBL/GenBank/DDBJ databases">
        <title>Sequencing the genomes of 1000 actinobacteria strains.</title>
        <authorList>
            <person name="Klenk H.-P."/>
        </authorList>
    </citation>
    <scope>NUCLEOTIDE SEQUENCE [LARGE SCALE GENOMIC DNA]</scope>
    <source>
        <strain evidence="4 5">DSM 45486</strain>
    </source>
</reference>
<dbReference type="NCBIfam" id="NF038134">
    <property type="entry name" value="choice_anch_M"/>
    <property type="match status" value="1"/>
</dbReference>
<protein>
    <submittedName>
        <fullName evidence="4">Surface-anchored protein</fullName>
    </submittedName>
</protein>
<dbReference type="AlphaFoldDB" id="A0A7W9HFE4"/>
<evidence type="ECO:0000256" key="3">
    <source>
        <dbReference type="SAM" id="SignalP"/>
    </source>
</evidence>
<feature type="region of interest" description="Disordered" evidence="1">
    <location>
        <begin position="158"/>
        <end position="180"/>
    </location>
</feature>